<evidence type="ECO:0000256" key="1">
    <source>
        <dbReference type="ARBA" id="ARBA00004123"/>
    </source>
</evidence>
<feature type="compositionally biased region" description="Low complexity" evidence="7">
    <location>
        <begin position="93"/>
        <end position="104"/>
    </location>
</feature>
<evidence type="ECO:0000256" key="7">
    <source>
        <dbReference type="SAM" id="MobiDB-lite"/>
    </source>
</evidence>
<comment type="caution">
    <text evidence="9">The sequence shown here is derived from an EMBL/GenBank/DDBJ whole genome shotgun (WGS) entry which is preliminary data.</text>
</comment>
<name>A0AAI8W1S9_9PEZI</name>
<dbReference type="InterPro" id="IPR036390">
    <property type="entry name" value="WH_DNA-bd_sf"/>
</dbReference>
<dbReference type="SMART" id="SM00339">
    <property type="entry name" value="FH"/>
    <property type="match status" value="1"/>
</dbReference>
<evidence type="ECO:0000256" key="4">
    <source>
        <dbReference type="ARBA" id="ARBA00023163"/>
    </source>
</evidence>
<organism evidence="9 10">
    <name type="scientific">Lecanosticta acicola</name>
    <dbReference type="NCBI Taxonomy" id="111012"/>
    <lineage>
        <taxon>Eukaryota</taxon>
        <taxon>Fungi</taxon>
        <taxon>Dikarya</taxon>
        <taxon>Ascomycota</taxon>
        <taxon>Pezizomycotina</taxon>
        <taxon>Dothideomycetes</taxon>
        <taxon>Dothideomycetidae</taxon>
        <taxon>Mycosphaerellales</taxon>
        <taxon>Mycosphaerellaceae</taxon>
        <taxon>Lecanosticta</taxon>
    </lineage>
</organism>
<comment type="subcellular location">
    <subcellularLocation>
        <location evidence="1 6">Nucleus</location>
    </subcellularLocation>
</comment>
<keyword evidence="4" id="KW-0804">Transcription</keyword>
<evidence type="ECO:0000256" key="2">
    <source>
        <dbReference type="ARBA" id="ARBA00023015"/>
    </source>
</evidence>
<feature type="domain" description="Fork-head" evidence="8">
    <location>
        <begin position="234"/>
        <end position="327"/>
    </location>
</feature>
<keyword evidence="2" id="KW-0805">Transcription regulation</keyword>
<dbReference type="Proteomes" id="UP001296104">
    <property type="component" value="Unassembled WGS sequence"/>
</dbReference>
<dbReference type="PROSITE" id="PS50039">
    <property type="entry name" value="FORK_HEAD_3"/>
    <property type="match status" value="1"/>
</dbReference>
<dbReference type="CDD" id="cd20032">
    <property type="entry name" value="FH_FOXO"/>
    <property type="match status" value="1"/>
</dbReference>
<dbReference type="Gene3D" id="1.10.10.10">
    <property type="entry name" value="Winged helix-like DNA-binding domain superfamily/Winged helix DNA-binding domain"/>
    <property type="match status" value="1"/>
</dbReference>
<keyword evidence="3 6" id="KW-0238">DNA-binding</keyword>
<evidence type="ECO:0000313" key="9">
    <source>
        <dbReference type="EMBL" id="CAK3748725.1"/>
    </source>
</evidence>
<reference evidence="9" key="1">
    <citation type="submission" date="2023-11" db="EMBL/GenBank/DDBJ databases">
        <authorList>
            <person name="Alioto T."/>
            <person name="Alioto T."/>
            <person name="Gomez Garrido J."/>
        </authorList>
    </citation>
    <scope>NUCLEOTIDE SEQUENCE</scope>
</reference>
<dbReference type="GO" id="GO:0005634">
    <property type="term" value="C:nucleus"/>
    <property type="evidence" value="ECO:0007669"/>
    <property type="project" value="UniProtKB-SubCell"/>
</dbReference>
<protein>
    <submittedName>
        <fullName evidence="9">Fork-head transcriptional regulator 2</fullName>
    </submittedName>
</protein>
<feature type="region of interest" description="Disordered" evidence="7">
    <location>
        <begin position="89"/>
        <end position="113"/>
    </location>
</feature>
<dbReference type="EMBL" id="CAVMBE010000001">
    <property type="protein sequence ID" value="CAK3748725.1"/>
    <property type="molecule type" value="Genomic_DNA"/>
</dbReference>
<evidence type="ECO:0000259" key="8">
    <source>
        <dbReference type="PROSITE" id="PS50039"/>
    </source>
</evidence>
<evidence type="ECO:0000256" key="3">
    <source>
        <dbReference type="ARBA" id="ARBA00023125"/>
    </source>
</evidence>
<dbReference type="SUPFAM" id="SSF46785">
    <property type="entry name" value="Winged helix' DNA-binding domain"/>
    <property type="match status" value="1"/>
</dbReference>
<feature type="region of interest" description="Disordered" evidence="7">
    <location>
        <begin position="321"/>
        <end position="407"/>
    </location>
</feature>
<evidence type="ECO:0000256" key="5">
    <source>
        <dbReference type="ARBA" id="ARBA00023242"/>
    </source>
</evidence>
<accession>A0AAI8W1S9</accession>
<feature type="region of interest" description="Disordered" evidence="7">
    <location>
        <begin position="1"/>
        <end position="42"/>
    </location>
</feature>
<gene>
    <name evidence="9" type="ORF">LECACI_7A000155</name>
</gene>
<dbReference type="PRINTS" id="PR00053">
    <property type="entry name" value="FORKHEAD"/>
</dbReference>
<sequence length="518" mass="57887">MATEVHATSWGSLDHGAMTATPGDVGVTEPQNIQRKESNPHEQDWADFVKNYLQTGGAEPAPTDGMSLSLLGLDENMPAQFHTMNNFVDQDPASATTSSSLSSSVCDPDSAPQPYQTWPSVHQQHMMGYDQPMYQPHAGPWYPDPHFDQPLNFGIHQADAGLGIQMPPTSNPFENSHMQFNRAYTDHEPPVQRAEGLPDMSNGWTRHEQSVTPHDDLFGEEEEREGADPADPCYAQLLYQCLKEAPDYTLSLRELYEWIAQHSQKAKDPKNRGWQNSVRHNLSMNAAFARVPHGTHTGAKKGSLWRLTEEALRDGVISTTRYRKDPKRKPERRAVPALSRQTSGAKGGRATRDATRFRQQQQHRATYGYPPTHRFRRMDRPQYSPYMSRSAEASPQPNMIPPTPASSPFYMDDPANMPLPSSAPQTPPGHFHPVASTPPPAFHLMDSKPPAPYHANFELLPLDYPQQTIFGDHDPEMSQHDPNTPTPSLMTEASFMTDDNIPPSAMMMGDMGQQTGFQ</sequence>
<feature type="compositionally biased region" description="Polar residues" evidence="7">
    <location>
        <begin position="385"/>
        <end position="397"/>
    </location>
</feature>
<feature type="DNA-binding region" description="Fork-head" evidence="6">
    <location>
        <begin position="234"/>
        <end position="327"/>
    </location>
</feature>
<dbReference type="InterPro" id="IPR001766">
    <property type="entry name" value="Fork_head_dom"/>
</dbReference>
<dbReference type="PANTHER" id="PTHR45881:SF5">
    <property type="entry name" value="FORK-HEAD DOMAIN-CONTAINING PROTEIN"/>
    <property type="match status" value="1"/>
</dbReference>
<keyword evidence="10" id="KW-1185">Reference proteome</keyword>
<keyword evidence="5 6" id="KW-0539">Nucleus</keyword>
<proteinExistence type="predicted"/>
<dbReference type="PROSITE" id="PS00658">
    <property type="entry name" value="FORK_HEAD_2"/>
    <property type="match status" value="1"/>
</dbReference>
<dbReference type="PANTHER" id="PTHR45881">
    <property type="entry name" value="CHECKPOINT SUPPRESSOR 1-LIKE, ISOFORM A-RELATED"/>
    <property type="match status" value="1"/>
</dbReference>
<dbReference type="InterPro" id="IPR030456">
    <property type="entry name" value="TF_fork_head_CS_2"/>
</dbReference>
<evidence type="ECO:0000313" key="10">
    <source>
        <dbReference type="Proteomes" id="UP001296104"/>
    </source>
</evidence>
<dbReference type="InterPro" id="IPR036388">
    <property type="entry name" value="WH-like_DNA-bd_sf"/>
</dbReference>
<dbReference type="GO" id="GO:0000981">
    <property type="term" value="F:DNA-binding transcription factor activity, RNA polymerase II-specific"/>
    <property type="evidence" value="ECO:0007669"/>
    <property type="project" value="TreeGrafter"/>
</dbReference>
<dbReference type="Pfam" id="PF00250">
    <property type="entry name" value="Forkhead"/>
    <property type="match status" value="1"/>
</dbReference>
<dbReference type="AlphaFoldDB" id="A0AAI8W1S9"/>
<evidence type="ECO:0000256" key="6">
    <source>
        <dbReference type="PROSITE-ProRule" id="PRU00089"/>
    </source>
</evidence>
<dbReference type="GO" id="GO:0000978">
    <property type="term" value="F:RNA polymerase II cis-regulatory region sequence-specific DNA binding"/>
    <property type="evidence" value="ECO:0007669"/>
    <property type="project" value="TreeGrafter"/>
</dbReference>